<sequence>MNRKFGAVGAAMMTALALAGCAARTPEEYNAGRGALIGGTTGALIGGLATGRPMGALAGAAIGAGSGAVLGAASTPRYAPPPPVDAYGEPPPRACARWGVDAYGERVCLKLAGYRAVPPSNY</sequence>
<accession>A0A4Q2RHF5</accession>
<feature type="signal peptide" evidence="1">
    <location>
        <begin position="1"/>
        <end position="19"/>
    </location>
</feature>
<feature type="chain" id="PRO_5020772148" description="Glycine zipper domain-containing protein" evidence="1">
    <location>
        <begin position="20"/>
        <end position="122"/>
    </location>
</feature>
<proteinExistence type="predicted"/>
<dbReference type="Pfam" id="PF13488">
    <property type="entry name" value="Gly-zipper_Omp"/>
    <property type="match status" value="1"/>
</dbReference>
<feature type="domain" description="Glycine zipper" evidence="2">
    <location>
        <begin position="34"/>
        <end position="73"/>
    </location>
</feature>
<organism evidence="3 4">
    <name type="scientific">Lichenibacterium ramalinae</name>
    <dbReference type="NCBI Taxonomy" id="2316527"/>
    <lineage>
        <taxon>Bacteria</taxon>
        <taxon>Pseudomonadati</taxon>
        <taxon>Pseudomonadota</taxon>
        <taxon>Alphaproteobacteria</taxon>
        <taxon>Hyphomicrobiales</taxon>
        <taxon>Lichenihabitantaceae</taxon>
        <taxon>Lichenibacterium</taxon>
    </lineage>
</organism>
<name>A0A4Q2RHF5_9HYPH</name>
<dbReference type="RefSeq" id="WP_129217720.1">
    <property type="nucleotide sequence ID" value="NZ_QYBC01000002.1"/>
</dbReference>
<evidence type="ECO:0000259" key="2">
    <source>
        <dbReference type="Pfam" id="PF13488"/>
    </source>
</evidence>
<dbReference type="Proteomes" id="UP000289411">
    <property type="component" value="Unassembled WGS sequence"/>
</dbReference>
<protein>
    <recommendedName>
        <fullName evidence="2">Glycine zipper domain-containing protein</fullName>
    </recommendedName>
</protein>
<dbReference type="PROSITE" id="PS51257">
    <property type="entry name" value="PROKAR_LIPOPROTEIN"/>
    <property type="match status" value="1"/>
</dbReference>
<reference evidence="3 4" key="2">
    <citation type="submission" date="2019-02" db="EMBL/GenBank/DDBJ databases">
        <title>'Lichenibacterium ramalinii' gen. nov. sp. nov., 'Lichenibacterium minor' gen. nov. sp. nov.</title>
        <authorList>
            <person name="Pankratov T."/>
        </authorList>
    </citation>
    <scope>NUCLEOTIDE SEQUENCE [LARGE SCALE GENOMIC DNA]</scope>
    <source>
        <strain evidence="3 4">RmlP001</strain>
    </source>
</reference>
<dbReference type="InterPro" id="IPR039567">
    <property type="entry name" value="Gly-zipper"/>
</dbReference>
<keyword evidence="4" id="KW-1185">Reference proteome</keyword>
<dbReference type="AlphaFoldDB" id="A0A4Q2RHF5"/>
<evidence type="ECO:0000313" key="4">
    <source>
        <dbReference type="Proteomes" id="UP000289411"/>
    </source>
</evidence>
<dbReference type="OrthoDB" id="9999660at2"/>
<evidence type="ECO:0000256" key="1">
    <source>
        <dbReference type="SAM" id="SignalP"/>
    </source>
</evidence>
<keyword evidence="1" id="KW-0732">Signal</keyword>
<comment type="caution">
    <text evidence="3">The sequence shown here is derived from an EMBL/GenBank/DDBJ whole genome shotgun (WGS) entry which is preliminary data.</text>
</comment>
<gene>
    <name evidence="3" type="ORF">D3272_03495</name>
</gene>
<evidence type="ECO:0000313" key="3">
    <source>
        <dbReference type="EMBL" id="RYB07144.1"/>
    </source>
</evidence>
<reference evidence="3 4" key="1">
    <citation type="submission" date="2018-09" db="EMBL/GenBank/DDBJ databases">
        <authorList>
            <person name="Grouzdev D.S."/>
            <person name="Krutkina M.S."/>
        </authorList>
    </citation>
    <scope>NUCLEOTIDE SEQUENCE [LARGE SCALE GENOMIC DNA]</scope>
    <source>
        <strain evidence="3 4">RmlP001</strain>
    </source>
</reference>
<dbReference type="EMBL" id="QYBC01000002">
    <property type="protein sequence ID" value="RYB07144.1"/>
    <property type="molecule type" value="Genomic_DNA"/>
</dbReference>